<keyword evidence="5" id="KW-1185">Reference proteome</keyword>
<name>A0A0D8JB89_9BACT</name>
<evidence type="ECO:0000313" key="4">
    <source>
        <dbReference type="EMBL" id="KJF43999.1"/>
    </source>
</evidence>
<accession>A0A0D8JB89</accession>
<dbReference type="OrthoDB" id="6281169at2"/>
<protein>
    <recommendedName>
        <fullName evidence="3">Peptide-N-glycosidase F C-terminal domain-containing protein</fullName>
    </recommendedName>
</protein>
<dbReference type="GO" id="GO:0016715">
    <property type="term" value="F:oxidoreductase activity, acting on paired donors, with incorporation or reduction of molecular oxygen, reduced ascorbate as one donor, and incorporation of one atom of oxygen"/>
    <property type="evidence" value="ECO:0007669"/>
    <property type="project" value="InterPro"/>
</dbReference>
<dbReference type="InterPro" id="IPR008977">
    <property type="entry name" value="PHM/PNGase_F_dom_sf"/>
</dbReference>
<organism evidence="4 5">
    <name type="scientific">Draconibacterium sediminis</name>
    <dbReference type="NCBI Taxonomy" id="1544798"/>
    <lineage>
        <taxon>Bacteria</taxon>
        <taxon>Pseudomonadati</taxon>
        <taxon>Bacteroidota</taxon>
        <taxon>Bacteroidia</taxon>
        <taxon>Marinilabiliales</taxon>
        <taxon>Prolixibacteraceae</taxon>
        <taxon>Draconibacterium</taxon>
    </lineage>
</organism>
<sequence length="641" mass="73814">MKKLIVFLTLLIAAQQLLAQPTNVVTHNKVLINTDPSQGVKSFVKWGEFPSADKEIRRIVLNLTLAYPEDRAIAHWDYMDRVKILRKGGVNGEMIDYEIGRMLTPYGSNFKEGWSYTWSIDVTDFQAFLRDSVEIEYIHSGYESPDLGWDLTLDFDITFGPQVADFISVEKMWDGNFRYGDPEDPIEKQLSPKTISTDENADFARFRIQHTGHGMDEPSGCSEFCSRWRELKFDGEVVDHRDMWKDCGNNPLYPQGGTWIFDRAYWCPGDLQVPDVVDIPLTKGSHELDLDMEPFTAVNKDQPREQITSFLFQYATPNKENDVAIEEIIAPNRKDNYNRFNPRGFSPLIKIRNLGSRDLKKLKIIYSTKGFEEKTYQWKGNLGFYEAAIISLPGEIDMKEGLNTFSVILEEPNGKEDEWDGDNNMNVEFESIPTIPSEFVVEFMTNNKPEDNWVHVVSSSYDTVYSKTPEMLDSATTYIDTLELEEGNYFLNLVDTAGEGLEFWFLADAGYGRLRLKDTEGNLIHLFESDCGNGQFYAFKTDDDFKVDTTISHLSVNIYPRMVKDYATIYTTTNKPSTLKVRITKDGEYIETHEYTNIKDAQTGVDLRHLQDGRYVMEIYVDGEHKMNRRFNKVPESGFRN</sequence>
<dbReference type="Gene3D" id="2.60.120.230">
    <property type="match status" value="2"/>
</dbReference>
<feature type="signal peptide" evidence="2">
    <location>
        <begin position="1"/>
        <end position="19"/>
    </location>
</feature>
<comment type="caution">
    <text evidence="4">The sequence shown here is derived from an EMBL/GenBank/DDBJ whole genome shotgun (WGS) entry which is preliminary data.</text>
</comment>
<dbReference type="InterPro" id="IPR014784">
    <property type="entry name" value="Cu2_ascorb_mOase-like_C"/>
</dbReference>
<keyword evidence="2" id="KW-0732">Signal</keyword>
<dbReference type="InterPro" id="IPR015197">
    <property type="entry name" value="PngaseF_C"/>
</dbReference>
<evidence type="ECO:0000256" key="1">
    <source>
        <dbReference type="ARBA" id="ARBA00023157"/>
    </source>
</evidence>
<evidence type="ECO:0000256" key="2">
    <source>
        <dbReference type="SAM" id="SignalP"/>
    </source>
</evidence>
<feature type="chain" id="PRO_5002331126" description="Peptide-N-glycosidase F C-terminal domain-containing protein" evidence="2">
    <location>
        <begin position="20"/>
        <end position="641"/>
    </location>
</feature>
<gene>
    <name evidence="4" type="ORF">LH29_00145</name>
</gene>
<dbReference type="AlphaFoldDB" id="A0A0D8JB89"/>
<reference evidence="4 5" key="1">
    <citation type="submission" date="2014-09" db="EMBL/GenBank/DDBJ databases">
        <title>Draft Genome Sequence of Draconibacterium sp. JN14CK-3.</title>
        <authorList>
            <person name="Dong C."/>
            <person name="Lai Q."/>
            <person name="Shao Z."/>
        </authorList>
    </citation>
    <scope>NUCLEOTIDE SEQUENCE [LARGE SCALE GENOMIC DNA]</scope>
    <source>
        <strain evidence="4 5">JN14CK-3</strain>
    </source>
</reference>
<keyword evidence="1" id="KW-1015">Disulfide bond</keyword>
<dbReference type="Proteomes" id="UP000032544">
    <property type="component" value="Unassembled WGS sequence"/>
</dbReference>
<dbReference type="RefSeq" id="WP_045025519.1">
    <property type="nucleotide sequence ID" value="NZ_JRHC01000001.1"/>
</dbReference>
<proteinExistence type="predicted"/>
<evidence type="ECO:0000259" key="3">
    <source>
        <dbReference type="Pfam" id="PF09113"/>
    </source>
</evidence>
<feature type="domain" description="Peptide-N-glycosidase F C-terminal" evidence="3">
    <location>
        <begin position="191"/>
        <end position="297"/>
    </location>
</feature>
<evidence type="ECO:0000313" key="5">
    <source>
        <dbReference type="Proteomes" id="UP000032544"/>
    </source>
</evidence>
<dbReference type="EMBL" id="JRHC01000001">
    <property type="protein sequence ID" value="KJF43999.1"/>
    <property type="molecule type" value="Genomic_DNA"/>
</dbReference>
<dbReference type="SUPFAM" id="SSF49742">
    <property type="entry name" value="PHM/PNGase F"/>
    <property type="match status" value="1"/>
</dbReference>
<dbReference type="PATRIC" id="fig|1544798.3.peg.30"/>
<dbReference type="STRING" id="1544798.LH29_00145"/>
<dbReference type="Pfam" id="PF09113">
    <property type="entry name" value="N-glycanase_C"/>
    <property type="match status" value="1"/>
</dbReference>